<evidence type="ECO:0000313" key="4">
    <source>
        <dbReference type="Proteomes" id="UP000427071"/>
    </source>
</evidence>
<proteinExistence type="predicted"/>
<keyword evidence="1" id="KW-0862">Zinc</keyword>
<feature type="domain" description="SWIM-type" evidence="2">
    <location>
        <begin position="134"/>
        <end position="168"/>
    </location>
</feature>
<sequence length="598" mass="64092">MIRTDIFGLSESVLIDLTNRGTLRRAHKLLETTTVEISTSDNGNVHVVLGDNHCELLANKAFPDWTCTCVKATSCHHIVAAVLGYQQACNEHDVVEVEEQPTPSASVPMAGPAVGTVFLRDDVPIVRIAFPEPVTVRFLQGSNFAYARCTCAEIDPCSHVPIALALLDAPDSPVRTIGTDDWCPYQSVLTAVSTQIDTMCAVGIESSHMSLVNSWRRVRERCDSAGMPNAVELIDTIVDLQERRESRDCSFDPDRLLSLVGELAARLASLQLAEPNVPHRLVAGVNAEPVKLSRCRLIGLGTEVLALPGGCEVVAHLVDARSGSPMTVRKVVEGEPANPVKAVVSNVPLHNWGGGQVLINGGRRDTRGQLNVTRYKCQAFPAPALTELFSPWAVDSFAALATDGVPAALGPRTAGSGICAVRNVQLVAWGHDVRTRGIVGTLVDGAGHDASFRFAPHIGGLDANALADFCAQHEHQQISISGRWRTQQGRMVVDPFLLIGELGSVQPHVGETAEITESVGIAAAQVSESAATRVHKILSETLGHVLVAGTERLQRDPDFFPSRARQLRNLGSSWLAGLVDAHSPEAIRRLLLAAALAE</sequence>
<keyword evidence="4" id="KW-1185">Reference proteome</keyword>
<gene>
    <name evidence="3" type="ORF">CKALI_05680</name>
</gene>
<dbReference type="InterPro" id="IPR007527">
    <property type="entry name" value="Znf_SWIM"/>
</dbReference>
<evidence type="ECO:0000256" key="1">
    <source>
        <dbReference type="PROSITE-ProRule" id="PRU00325"/>
    </source>
</evidence>
<dbReference type="GO" id="GO:0008270">
    <property type="term" value="F:zinc ion binding"/>
    <property type="evidence" value="ECO:0007669"/>
    <property type="project" value="UniProtKB-KW"/>
</dbReference>
<keyword evidence="1" id="KW-0479">Metal-binding</keyword>
<dbReference type="Proteomes" id="UP000427071">
    <property type="component" value="Chromosome"/>
</dbReference>
<dbReference type="PROSITE" id="PS50966">
    <property type="entry name" value="ZF_SWIM"/>
    <property type="match status" value="2"/>
</dbReference>
<reference evidence="4" key="1">
    <citation type="submission" date="2019-11" db="EMBL/GenBank/DDBJ databases">
        <title>Complete genome sequence of Corynebacterium kalinowskii 1959, a novel Corynebacterium species isolated from soil of a small paddock in Vilsendorf, Germany.</title>
        <authorList>
            <person name="Schaffert L."/>
            <person name="Ruwe M."/>
            <person name="Milse J."/>
            <person name="Hanuschka K."/>
            <person name="Ortseifen V."/>
            <person name="Droste J."/>
            <person name="Brandt D."/>
            <person name="Schlueter L."/>
            <person name="Kutter Y."/>
            <person name="Vinke S."/>
            <person name="Viehoefer P."/>
            <person name="Jacob L."/>
            <person name="Luebke N.-C."/>
            <person name="Schulte-Berndt E."/>
            <person name="Hain C."/>
            <person name="Linder M."/>
            <person name="Schmidt P."/>
            <person name="Wollenschlaeger L."/>
            <person name="Luttermann T."/>
            <person name="Thieme E."/>
            <person name="Hassa J."/>
            <person name="Haak M."/>
            <person name="Wittchen M."/>
            <person name="Mentz A."/>
            <person name="Persicke M."/>
            <person name="Busche T."/>
            <person name="Ruckert C."/>
        </authorList>
    </citation>
    <scope>NUCLEOTIDE SEQUENCE [LARGE SCALE GENOMIC DNA]</scope>
    <source>
        <strain evidence="4">1959</strain>
    </source>
</reference>
<evidence type="ECO:0000259" key="2">
    <source>
        <dbReference type="PROSITE" id="PS50966"/>
    </source>
</evidence>
<dbReference type="KEGG" id="ckw:CKALI_05680"/>
<dbReference type="AlphaFoldDB" id="A0A6B8VTC2"/>
<organism evidence="3 4">
    <name type="scientific">Corynebacterium kalinowskii</name>
    <dbReference type="NCBI Taxonomy" id="2675216"/>
    <lineage>
        <taxon>Bacteria</taxon>
        <taxon>Bacillati</taxon>
        <taxon>Actinomycetota</taxon>
        <taxon>Actinomycetes</taxon>
        <taxon>Mycobacteriales</taxon>
        <taxon>Corynebacteriaceae</taxon>
        <taxon>Corynebacterium</taxon>
    </lineage>
</organism>
<dbReference type="EMBL" id="CP046452">
    <property type="protein sequence ID" value="QGU02006.1"/>
    <property type="molecule type" value="Genomic_DNA"/>
</dbReference>
<evidence type="ECO:0000313" key="3">
    <source>
        <dbReference type="EMBL" id="QGU02006.1"/>
    </source>
</evidence>
<protein>
    <recommendedName>
        <fullName evidence="2">SWIM-type domain-containing protein</fullName>
    </recommendedName>
</protein>
<feature type="domain" description="SWIM-type" evidence="2">
    <location>
        <begin position="52"/>
        <end position="86"/>
    </location>
</feature>
<keyword evidence="1" id="KW-0863">Zinc-finger</keyword>
<accession>A0A6B8VTC2</accession>
<name>A0A6B8VTC2_9CORY</name>